<keyword evidence="1" id="KW-1133">Transmembrane helix</keyword>
<dbReference type="PANTHER" id="PTHR34219">
    <property type="entry name" value="IRON-REGULATED INNER MEMBRANE PROTEIN-RELATED"/>
    <property type="match status" value="1"/>
</dbReference>
<feature type="transmembrane region" description="Helical" evidence="1">
    <location>
        <begin position="149"/>
        <end position="171"/>
    </location>
</feature>
<dbReference type="RefSeq" id="WP_138234136.1">
    <property type="nucleotide sequence ID" value="NZ_CP185860.1"/>
</dbReference>
<feature type="transmembrane region" description="Helical" evidence="1">
    <location>
        <begin position="382"/>
        <end position="402"/>
    </location>
</feature>
<keyword evidence="1" id="KW-0812">Transmembrane</keyword>
<feature type="transmembrane region" description="Helical" evidence="1">
    <location>
        <begin position="17"/>
        <end position="38"/>
    </location>
</feature>
<dbReference type="Proteomes" id="UP000306791">
    <property type="component" value="Unassembled WGS sequence"/>
</dbReference>
<feature type="transmembrane region" description="Helical" evidence="1">
    <location>
        <begin position="482"/>
        <end position="503"/>
    </location>
</feature>
<evidence type="ECO:0000313" key="3">
    <source>
        <dbReference type="Proteomes" id="UP000306791"/>
    </source>
</evidence>
<keyword evidence="1" id="KW-0472">Membrane</keyword>
<proteinExistence type="predicted"/>
<sequence length="526" mass="57735">MSDKNAGIKNLIDAHSWLGVIISVALFIVFWAGSIVLFHHELQAWAQAPHFAIDREAPDLPVEQIVARKLREHQLNNQEHLTVLLADDHHPYHQIYIDLKTEEGYEGPEQVAKLLVHPKTGETLAELDDFYLADFLLHLHYDLRLPGGIYLVGVVTLIFLVLIFTGIYIHARKLIGNFFLYRNESRRSKLLDMHNVVGVMSLPFGLMYALTGVIFNISIVFQIAFALFLYQGDQNAMLKDAGYTIVTEKPSGKPLDMQPAFDYARSVEQQTGAPIAMLRFYNYGDENAVMQTYAVDDSRFAQTVEHFYQVRDGSLVGQADAEHRNAVRTGLNAMASLHFGSFAGVDLRILYLLLGLAVAGMIVVGNLMWLDKRALQRNVSPRTIGFVASLTLGGCAGVVLATAGGFLAERVMPLALAARGDWLAYIFAALLAATTAGAFGVSDKRQFLRITLWATAALFATTVIADWVLFGARMGELWEDGVHQVIGVQTGLLVGAAACVWIAKLLGKTAGPVADAEGAEFSLANS</sequence>
<gene>
    <name evidence="2" type="ORF">FDY93_02280</name>
</gene>
<comment type="caution">
    <text evidence="2">The sequence shown here is derived from an EMBL/GenBank/DDBJ whole genome shotgun (WGS) entry which is preliminary data.</text>
</comment>
<feature type="transmembrane region" description="Helical" evidence="1">
    <location>
        <begin position="349"/>
        <end position="370"/>
    </location>
</feature>
<evidence type="ECO:0000313" key="2">
    <source>
        <dbReference type="EMBL" id="TLM78959.1"/>
    </source>
</evidence>
<keyword evidence="3" id="KW-1185">Reference proteome</keyword>
<organism evidence="2 3">
    <name type="scientific">Microbulbifer harenosus</name>
    <dbReference type="NCBI Taxonomy" id="2576840"/>
    <lineage>
        <taxon>Bacteria</taxon>
        <taxon>Pseudomonadati</taxon>
        <taxon>Pseudomonadota</taxon>
        <taxon>Gammaproteobacteria</taxon>
        <taxon>Cellvibrionales</taxon>
        <taxon>Microbulbiferaceae</taxon>
        <taxon>Microbulbifer</taxon>
    </lineage>
</organism>
<dbReference type="PANTHER" id="PTHR34219:SF3">
    <property type="entry name" value="BLL7967 PROTEIN"/>
    <property type="match status" value="1"/>
</dbReference>
<name>A0ABY2UKM3_9GAMM</name>
<dbReference type="Pfam" id="PF03929">
    <property type="entry name" value="PepSY_TM"/>
    <property type="match status" value="1"/>
</dbReference>
<dbReference type="EMBL" id="VANI01000004">
    <property type="protein sequence ID" value="TLM78959.1"/>
    <property type="molecule type" value="Genomic_DNA"/>
</dbReference>
<evidence type="ECO:0000256" key="1">
    <source>
        <dbReference type="SAM" id="Phobius"/>
    </source>
</evidence>
<feature type="transmembrane region" description="Helical" evidence="1">
    <location>
        <begin position="422"/>
        <end position="441"/>
    </location>
</feature>
<feature type="transmembrane region" description="Helical" evidence="1">
    <location>
        <begin position="450"/>
        <end position="470"/>
    </location>
</feature>
<dbReference type="InterPro" id="IPR005625">
    <property type="entry name" value="PepSY-ass_TM"/>
</dbReference>
<feature type="transmembrane region" description="Helical" evidence="1">
    <location>
        <begin position="206"/>
        <end position="230"/>
    </location>
</feature>
<reference evidence="2 3" key="1">
    <citation type="submission" date="2019-05" db="EMBL/GenBank/DDBJ databases">
        <title>Microbulbifer harenosus sp. nov., an alginate-degrading bacterium isolated from coastal sand.</title>
        <authorList>
            <person name="Huang H."/>
            <person name="Mo K."/>
            <person name="Bao S."/>
        </authorList>
    </citation>
    <scope>NUCLEOTIDE SEQUENCE [LARGE SCALE GENOMIC DNA]</scope>
    <source>
        <strain evidence="2 3">HB161719</strain>
    </source>
</reference>
<accession>A0ABY2UKM3</accession>
<protein>
    <submittedName>
        <fullName evidence="2">PepSY domain-containing protein</fullName>
    </submittedName>
</protein>